<dbReference type="GO" id="GO:0004672">
    <property type="term" value="F:protein kinase activity"/>
    <property type="evidence" value="ECO:0007669"/>
    <property type="project" value="InterPro"/>
</dbReference>
<reference evidence="3" key="2">
    <citation type="submission" date="2023-07" db="EMBL/GenBank/DDBJ databases">
        <authorList>
            <consortium name="Lawrence Berkeley National Laboratory"/>
            <person name="Haridas S."/>
            <person name="Hensen N."/>
            <person name="Bonometti L."/>
            <person name="Westerberg I."/>
            <person name="Brannstrom I.O."/>
            <person name="Guillou S."/>
            <person name="Cros-Aarteil S."/>
            <person name="Calhoun S."/>
            <person name="Kuo A."/>
            <person name="Mondo S."/>
            <person name="Pangilinan J."/>
            <person name="Riley R."/>
            <person name="LaButti K."/>
            <person name="Andreopoulos B."/>
            <person name="Lipzen A."/>
            <person name="Chen C."/>
            <person name="Yanf M."/>
            <person name="Daum C."/>
            <person name="Ng V."/>
            <person name="Clum A."/>
            <person name="Steindorff A."/>
            <person name="Ohm R."/>
            <person name="Martin F."/>
            <person name="Silar P."/>
            <person name="Natvig D."/>
            <person name="Lalanne C."/>
            <person name="Gautier V."/>
            <person name="Ament-velasquez S.L."/>
            <person name="Kruys A."/>
            <person name="Hutchinson M.I."/>
            <person name="Powell A.J."/>
            <person name="Barry K."/>
            <person name="Miller A.N."/>
            <person name="Grigoriev I.V."/>
            <person name="Debuchy R."/>
            <person name="Gladieux P."/>
            <person name="Thoren M.H."/>
            <person name="Johannesson H."/>
        </authorList>
    </citation>
    <scope>NUCLEOTIDE SEQUENCE</scope>
    <source>
        <strain evidence="3">FGSC 1904</strain>
    </source>
</reference>
<feature type="compositionally biased region" description="Acidic residues" evidence="1">
    <location>
        <begin position="759"/>
        <end position="777"/>
    </location>
</feature>
<dbReference type="InterPro" id="IPR011009">
    <property type="entry name" value="Kinase-like_dom_sf"/>
</dbReference>
<feature type="compositionally biased region" description="Acidic residues" evidence="1">
    <location>
        <begin position="698"/>
        <end position="711"/>
    </location>
</feature>
<feature type="domain" description="Protein kinase" evidence="2">
    <location>
        <begin position="66"/>
        <end position="484"/>
    </location>
</feature>
<feature type="region of interest" description="Disordered" evidence="1">
    <location>
        <begin position="662"/>
        <end position="777"/>
    </location>
</feature>
<name>A0AAE0U2K2_SORBR</name>
<feature type="compositionally biased region" description="Basic and acidic residues" evidence="1">
    <location>
        <begin position="54"/>
        <end position="63"/>
    </location>
</feature>
<evidence type="ECO:0000313" key="4">
    <source>
        <dbReference type="Proteomes" id="UP001281003"/>
    </source>
</evidence>
<evidence type="ECO:0000313" key="3">
    <source>
        <dbReference type="EMBL" id="KAK3388491.1"/>
    </source>
</evidence>
<proteinExistence type="predicted"/>
<keyword evidence="4" id="KW-1185">Reference proteome</keyword>
<reference evidence="3" key="1">
    <citation type="journal article" date="2023" name="Mol. Phylogenet. Evol.">
        <title>Genome-scale phylogeny and comparative genomics of the fungal order Sordariales.</title>
        <authorList>
            <person name="Hensen N."/>
            <person name="Bonometti L."/>
            <person name="Westerberg I."/>
            <person name="Brannstrom I.O."/>
            <person name="Guillou S."/>
            <person name="Cros-Aarteil S."/>
            <person name="Calhoun S."/>
            <person name="Haridas S."/>
            <person name="Kuo A."/>
            <person name="Mondo S."/>
            <person name="Pangilinan J."/>
            <person name="Riley R."/>
            <person name="LaButti K."/>
            <person name="Andreopoulos B."/>
            <person name="Lipzen A."/>
            <person name="Chen C."/>
            <person name="Yan M."/>
            <person name="Daum C."/>
            <person name="Ng V."/>
            <person name="Clum A."/>
            <person name="Steindorff A."/>
            <person name="Ohm R.A."/>
            <person name="Martin F."/>
            <person name="Silar P."/>
            <person name="Natvig D.O."/>
            <person name="Lalanne C."/>
            <person name="Gautier V."/>
            <person name="Ament-Velasquez S.L."/>
            <person name="Kruys A."/>
            <person name="Hutchinson M.I."/>
            <person name="Powell A.J."/>
            <person name="Barry K."/>
            <person name="Miller A.N."/>
            <person name="Grigoriev I.V."/>
            <person name="Debuchy R."/>
            <person name="Gladieux P."/>
            <person name="Hiltunen Thoren M."/>
            <person name="Johannesson H."/>
        </authorList>
    </citation>
    <scope>NUCLEOTIDE SEQUENCE</scope>
    <source>
        <strain evidence="3">FGSC 1904</strain>
    </source>
</reference>
<dbReference type="EMBL" id="JAUTDP010000015">
    <property type="protein sequence ID" value="KAK3388491.1"/>
    <property type="molecule type" value="Genomic_DNA"/>
</dbReference>
<dbReference type="GO" id="GO:0005524">
    <property type="term" value="F:ATP binding"/>
    <property type="evidence" value="ECO:0007669"/>
    <property type="project" value="InterPro"/>
</dbReference>
<gene>
    <name evidence="3" type="ORF">B0T20DRAFT_96205</name>
</gene>
<dbReference type="SUPFAM" id="SSF56112">
    <property type="entry name" value="Protein kinase-like (PK-like)"/>
    <property type="match status" value="1"/>
</dbReference>
<comment type="caution">
    <text evidence="3">The sequence shown here is derived from an EMBL/GenBank/DDBJ whole genome shotgun (WGS) entry which is preliminary data.</text>
</comment>
<dbReference type="PROSITE" id="PS50011">
    <property type="entry name" value="PROTEIN_KINASE_DOM"/>
    <property type="match status" value="1"/>
</dbReference>
<feature type="region of interest" description="Disordered" evidence="1">
    <location>
        <begin position="42"/>
        <end position="63"/>
    </location>
</feature>
<dbReference type="Proteomes" id="UP001281003">
    <property type="component" value="Unassembled WGS sequence"/>
</dbReference>
<dbReference type="InterPro" id="IPR000719">
    <property type="entry name" value="Prot_kinase_dom"/>
</dbReference>
<dbReference type="Gene3D" id="1.10.510.10">
    <property type="entry name" value="Transferase(Phosphotransferase) domain 1"/>
    <property type="match status" value="1"/>
</dbReference>
<organism evidence="3 4">
    <name type="scientific">Sordaria brevicollis</name>
    <dbReference type="NCBI Taxonomy" id="83679"/>
    <lineage>
        <taxon>Eukaryota</taxon>
        <taxon>Fungi</taxon>
        <taxon>Dikarya</taxon>
        <taxon>Ascomycota</taxon>
        <taxon>Pezizomycotina</taxon>
        <taxon>Sordariomycetes</taxon>
        <taxon>Sordariomycetidae</taxon>
        <taxon>Sordariales</taxon>
        <taxon>Sordariaceae</taxon>
        <taxon>Sordaria</taxon>
    </lineage>
</organism>
<dbReference type="AlphaFoldDB" id="A0AAE0U2K2"/>
<feature type="compositionally biased region" description="Basic and acidic residues" evidence="1">
    <location>
        <begin position="682"/>
        <end position="697"/>
    </location>
</feature>
<accession>A0AAE0U2K2</accession>
<evidence type="ECO:0000259" key="2">
    <source>
        <dbReference type="PROSITE" id="PS50011"/>
    </source>
</evidence>
<feature type="region of interest" description="Disordered" evidence="1">
    <location>
        <begin position="1"/>
        <end position="22"/>
    </location>
</feature>
<feature type="compositionally biased region" description="Basic and acidic residues" evidence="1">
    <location>
        <begin position="712"/>
        <end position="751"/>
    </location>
</feature>
<sequence>MPPKRKREHFPDNAEPQRPTPAGNMFHWSVVFPVDHWYPPLPLPGQEDNSPPPERTESDKWLESKRRKIEEADTKGFLLIKQLYPLNRSMLVWDSRRPRKLYVNKRVRKYLDKWLLARIYGDRINFHQTFEDIDRVQLYAHPIPGDIRFARIAGNDPRVEEVLPDDRHFQKLFAYGFPHPPNKASRDHGLANKVNPNGKKGIVREEIFNASLYYEYLNGGSLEHAMMRINRSQPGSTCYVEEVFIWHVMEQLLHALNFLHFGVERAHVRGEGPPSRNPDAERPTPNWRPIVHRWITMDNIMLHWPDPSDEKDYKWSMDGRLPRVVLTNFDNAARVDDEEYENGLMHFGRLSLPNDRIKEARYGVSPKDRLWQVEPPHPWQDLYAVGKVLRRMIVDRSPRPSLGPRFGEDLPERMDTGRGLVVEPETEAAADNWFDVSMYNMAPYMQSEGGPYSDKLICVIARILGHDQEGKVDWTPGEQGRRFTEEEKPPFHDFKKFETRMLDEAYTQTELLRSRKWGVEENHVSIASVRPPDDRDYLMPFRTKKVFEHAADREIEKLAKGLNGPCYKVVVDYGPETEGARLAMTNKMRALAWKMLETEEEMADKVRNLFEKQPATPAEEGLQQDERRDYEERLGIRNNEEWGPDMRGLVAKRFRKLIRPAEKERRHARRRQREADGFLGVVHREGVEPGPERRDGSPDPDPEEEEEETEEQQERRERNERNEAWRQERQRQMDAWERYQREDREAWERQQAEAQQQQLEDEQQDEDEEQDEDEQWP</sequence>
<evidence type="ECO:0000256" key="1">
    <source>
        <dbReference type="SAM" id="MobiDB-lite"/>
    </source>
</evidence>
<protein>
    <recommendedName>
        <fullName evidence="2">Protein kinase domain-containing protein</fullName>
    </recommendedName>
</protein>